<dbReference type="SUPFAM" id="SSF50331">
    <property type="entry name" value="MOP-like"/>
    <property type="match status" value="1"/>
</dbReference>
<evidence type="ECO:0000313" key="12">
    <source>
        <dbReference type="Proteomes" id="UP000192448"/>
    </source>
</evidence>
<evidence type="ECO:0000256" key="5">
    <source>
        <dbReference type="ARBA" id="ARBA00022840"/>
    </source>
</evidence>
<dbReference type="PROSITE" id="PS00211">
    <property type="entry name" value="ABC_TRANSPORTER_1"/>
    <property type="match status" value="1"/>
</dbReference>
<keyword evidence="4" id="KW-0547">Nucleotide-binding</keyword>
<comment type="caution">
    <text evidence="11">The sequence shown here is derived from an EMBL/GenBank/DDBJ whole genome shotgun (WGS) entry which is preliminary data.</text>
</comment>
<evidence type="ECO:0000259" key="10">
    <source>
        <dbReference type="PROSITE" id="PS51866"/>
    </source>
</evidence>
<dbReference type="RefSeq" id="WP_083167455.1">
    <property type="nucleotide sequence ID" value="NZ_MVHF01000034.1"/>
</dbReference>
<evidence type="ECO:0000256" key="6">
    <source>
        <dbReference type="ARBA" id="ARBA00022967"/>
    </source>
</evidence>
<evidence type="ECO:0000256" key="8">
    <source>
        <dbReference type="PROSITE-ProRule" id="PRU01213"/>
    </source>
</evidence>
<dbReference type="InterPro" id="IPR005116">
    <property type="entry name" value="Transp-assoc_OB_typ1"/>
</dbReference>
<dbReference type="GO" id="GO:0005524">
    <property type="term" value="F:ATP binding"/>
    <property type="evidence" value="ECO:0007669"/>
    <property type="project" value="UniProtKB-KW"/>
</dbReference>
<evidence type="ECO:0000256" key="7">
    <source>
        <dbReference type="ARBA" id="ARBA00023136"/>
    </source>
</evidence>
<keyword evidence="12" id="KW-1185">Reference proteome</keyword>
<keyword evidence="7" id="KW-0472">Membrane</keyword>
<evidence type="ECO:0000256" key="4">
    <source>
        <dbReference type="ARBA" id="ARBA00022741"/>
    </source>
</evidence>
<dbReference type="STRING" id="1927124.BST13_26785"/>
<proteinExistence type="predicted"/>
<keyword evidence="1" id="KW-0813">Transport</keyword>
<name>A0A1X0AIV7_9MYCO</name>
<accession>A0A1X0AIV7</accession>
<dbReference type="GO" id="GO:0015689">
    <property type="term" value="P:molybdate ion transport"/>
    <property type="evidence" value="ECO:0007669"/>
    <property type="project" value="InterPro"/>
</dbReference>
<dbReference type="PANTHER" id="PTHR43514">
    <property type="entry name" value="ABC TRANSPORTER I FAMILY MEMBER 10"/>
    <property type="match status" value="1"/>
</dbReference>
<dbReference type="AlphaFoldDB" id="A0A1X0AIV7"/>
<dbReference type="InterPro" id="IPR008995">
    <property type="entry name" value="Mo/tungstate-bd_C_term_dom"/>
</dbReference>
<dbReference type="Pfam" id="PF00005">
    <property type="entry name" value="ABC_tran"/>
    <property type="match status" value="1"/>
</dbReference>
<dbReference type="SUPFAM" id="SSF52540">
    <property type="entry name" value="P-loop containing nucleoside triphosphate hydrolases"/>
    <property type="match status" value="1"/>
</dbReference>
<dbReference type="InterPro" id="IPR050334">
    <property type="entry name" value="Molybdenum_import_ModC"/>
</dbReference>
<dbReference type="Pfam" id="PF03459">
    <property type="entry name" value="TOBE"/>
    <property type="match status" value="1"/>
</dbReference>
<evidence type="ECO:0000256" key="3">
    <source>
        <dbReference type="ARBA" id="ARBA00022505"/>
    </source>
</evidence>
<dbReference type="InterPro" id="IPR003593">
    <property type="entry name" value="AAA+_ATPase"/>
</dbReference>
<keyword evidence="5 11" id="KW-0067">ATP-binding</keyword>
<dbReference type="Gene3D" id="2.40.50.100">
    <property type="match status" value="1"/>
</dbReference>
<dbReference type="PROSITE" id="PS51866">
    <property type="entry name" value="MOP"/>
    <property type="match status" value="1"/>
</dbReference>
<gene>
    <name evidence="11" type="ORF">BST13_26785</name>
</gene>
<organism evidence="11 12">
    <name type="scientific">Mycobacterium aquaticum</name>
    <dbReference type="NCBI Taxonomy" id="1927124"/>
    <lineage>
        <taxon>Bacteria</taxon>
        <taxon>Bacillati</taxon>
        <taxon>Actinomycetota</taxon>
        <taxon>Actinomycetes</taxon>
        <taxon>Mycobacteriales</taxon>
        <taxon>Mycobacteriaceae</taxon>
        <taxon>Mycobacterium</taxon>
    </lineage>
</organism>
<evidence type="ECO:0000256" key="1">
    <source>
        <dbReference type="ARBA" id="ARBA00022448"/>
    </source>
</evidence>
<dbReference type="Proteomes" id="UP000192448">
    <property type="component" value="Unassembled WGS sequence"/>
</dbReference>
<evidence type="ECO:0000259" key="9">
    <source>
        <dbReference type="PROSITE" id="PS50893"/>
    </source>
</evidence>
<reference evidence="11 12" key="1">
    <citation type="submission" date="2017-02" db="EMBL/GenBank/DDBJ databases">
        <title>The new phylogeny of genus Mycobacterium.</title>
        <authorList>
            <person name="Tortoli E."/>
            <person name="Trovato A."/>
            <person name="Cirillo D.M."/>
        </authorList>
    </citation>
    <scope>NUCLEOTIDE SEQUENCE [LARGE SCALE GENOMIC DNA]</scope>
    <source>
        <strain evidence="11 12">RW6</strain>
    </source>
</reference>
<dbReference type="OrthoDB" id="9112331at2"/>
<dbReference type="Gene3D" id="3.40.50.300">
    <property type="entry name" value="P-loop containing nucleotide triphosphate hydrolases"/>
    <property type="match status" value="1"/>
</dbReference>
<dbReference type="InterPro" id="IPR003439">
    <property type="entry name" value="ABC_transporter-like_ATP-bd"/>
</dbReference>
<evidence type="ECO:0000313" key="11">
    <source>
        <dbReference type="EMBL" id="ORA29961.1"/>
    </source>
</evidence>
<keyword evidence="2" id="KW-1003">Cell membrane</keyword>
<protein>
    <submittedName>
        <fullName evidence="11">Molybdenum ABC transporter ATP-binding protein</fullName>
    </submittedName>
</protein>
<evidence type="ECO:0000256" key="2">
    <source>
        <dbReference type="ARBA" id="ARBA00022475"/>
    </source>
</evidence>
<dbReference type="InterPro" id="IPR004606">
    <property type="entry name" value="Mop_domain"/>
</dbReference>
<keyword evidence="3 8" id="KW-0500">Molybdenum</keyword>
<dbReference type="InterPro" id="IPR027417">
    <property type="entry name" value="P-loop_NTPase"/>
</dbReference>
<dbReference type="SMART" id="SM00382">
    <property type="entry name" value="AAA"/>
    <property type="match status" value="1"/>
</dbReference>
<keyword evidence="6" id="KW-1278">Translocase</keyword>
<sequence>MTGLTVRALLARRGLDVEFAVPPGEVLAVLGPNGAGKSTTLHVIAGLVTPETGRVRIGDRVVTDTEAGIRVAPHARRVGLMLQNPLLFPHLSVAANVAFGPRSRGRMTRAAARDCARRWLAEVDAGDLADRTPRQLSGGQAQRVALARALAAEPDVLLLDEPMAGLDVAVAGAMRKVLRRVLTADGRCAVLITHDLLDVLTLADRVVVLESGRIVESGSTAAVLAVPKSRFAAHLAGVNLVAGVADGAGGLTTARGVGWHGIPAEDVVAGAPAVAVFAPSAVAVYRDEPHGSPRNTVAVTVAELDSRGPGIRVRADEQPDGAPGLAADITAESAAQLRLAPGEQVYFTVKAQEVAVHPAP</sequence>
<dbReference type="EMBL" id="MVHF01000034">
    <property type="protein sequence ID" value="ORA29961.1"/>
    <property type="molecule type" value="Genomic_DNA"/>
</dbReference>
<dbReference type="GO" id="GO:0016887">
    <property type="term" value="F:ATP hydrolysis activity"/>
    <property type="evidence" value="ECO:0007669"/>
    <property type="project" value="InterPro"/>
</dbReference>
<feature type="domain" description="Mop" evidence="10">
    <location>
        <begin position="290"/>
        <end position="358"/>
    </location>
</feature>
<dbReference type="InterPro" id="IPR017871">
    <property type="entry name" value="ABC_transporter-like_CS"/>
</dbReference>
<dbReference type="PROSITE" id="PS50893">
    <property type="entry name" value="ABC_TRANSPORTER_2"/>
    <property type="match status" value="1"/>
</dbReference>
<feature type="domain" description="ABC transporter" evidence="9">
    <location>
        <begin position="4"/>
        <end position="236"/>
    </location>
</feature>
<dbReference type="PANTHER" id="PTHR43514:SF1">
    <property type="entry name" value="SULFATE_THIOSULFATE IMPORT ATP-BINDING PROTEIN CYSA"/>
    <property type="match status" value="1"/>
</dbReference>